<gene>
    <name evidence="2" type="ORF">OCV47_10750</name>
</gene>
<comment type="caution">
    <text evidence="2">The sequence shown here is derived from an EMBL/GenBank/DDBJ whole genome shotgun (WGS) entry which is preliminary data.</text>
</comment>
<keyword evidence="3" id="KW-1185">Reference proteome</keyword>
<evidence type="ECO:0000313" key="2">
    <source>
        <dbReference type="EMBL" id="MCU6725822.1"/>
    </source>
</evidence>
<keyword evidence="1" id="KW-0732">Signal</keyword>
<proteinExistence type="predicted"/>
<protein>
    <submittedName>
        <fullName evidence="2">Uncharacterized protein</fullName>
    </submittedName>
</protein>
<feature type="signal peptide" evidence="1">
    <location>
        <begin position="1"/>
        <end position="25"/>
    </location>
</feature>
<name>A0ABT2SMU2_9FIRM</name>
<sequence length="178" mass="19800">MSKKLKRLSALLLAVVMMFSMSAFASAANMSIYVRDYNQPGKEGKFTYYPADKTPLVTISTIPGKSVYDAIEAATEAGKVSSTWNKVTNSDGSIDEYMESFGVGSFTRTNWGDYSNLKYDSDGNVTSGTWAGSSWMWRLGDKEDLTSTTYPNYTMSDYKCPANDFSIILSFDYSSFSW</sequence>
<accession>A0ABT2SMU2</accession>
<dbReference type="Proteomes" id="UP001652338">
    <property type="component" value="Unassembled WGS sequence"/>
</dbReference>
<organism evidence="2 3">
    <name type="scientific">Muricoprocola aceti</name>
    <dbReference type="NCBI Taxonomy" id="2981772"/>
    <lineage>
        <taxon>Bacteria</taxon>
        <taxon>Bacillati</taxon>
        <taxon>Bacillota</taxon>
        <taxon>Clostridia</taxon>
        <taxon>Lachnospirales</taxon>
        <taxon>Lachnospiraceae</taxon>
        <taxon>Muricoprocola</taxon>
    </lineage>
</organism>
<evidence type="ECO:0000256" key="1">
    <source>
        <dbReference type="SAM" id="SignalP"/>
    </source>
</evidence>
<dbReference type="EMBL" id="JAOQKE010000014">
    <property type="protein sequence ID" value="MCU6725822.1"/>
    <property type="molecule type" value="Genomic_DNA"/>
</dbReference>
<dbReference type="RefSeq" id="WP_262655092.1">
    <property type="nucleotide sequence ID" value="NZ_JAOQKE010000014.1"/>
</dbReference>
<feature type="chain" id="PRO_5046035307" evidence="1">
    <location>
        <begin position="26"/>
        <end position="178"/>
    </location>
</feature>
<reference evidence="2 3" key="1">
    <citation type="journal article" date="2021" name="ISME Commun">
        <title>Automated analysis of genomic sequences facilitates high-throughput and comprehensive description of bacteria.</title>
        <authorList>
            <person name="Hitch T.C.A."/>
        </authorList>
    </citation>
    <scope>NUCLEOTIDE SEQUENCE [LARGE SCALE GENOMIC DNA]</scope>
    <source>
        <strain evidence="2 3">Sanger_29</strain>
    </source>
</reference>
<evidence type="ECO:0000313" key="3">
    <source>
        <dbReference type="Proteomes" id="UP001652338"/>
    </source>
</evidence>